<dbReference type="Gene3D" id="1.10.10.10">
    <property type="entry name" value="Winged helix-like DNA-binding domain superfamily/Winged helix DNA-binding domain"/>
    <property type="match status" value="1"/>
</dbReference>
<evidence type="ECO:0000256" key="3">
    <source>
        <dbReference type="ARBA" id="ARBA00023163"/>
    </source>
</evidence>
<dbReference type="AlphaFoldDB" id="A0A7V5LU41"/>
<evidence type="ECO:0000313" key="5">
    <source>
        <dbReference type="EMBL" id="HHF53324.1"/>
    </source>
</evidence>
<dbReference type="GO" id="GO:0003677">
    <property type="term" value="F:DNA binding"/>
    <property type="evidence" value="ECO:0007669"/>
    <property type="project" value="UniProtKB-KW"/>
</dbReference>
<feature type="domain" description="HTH arsR-type" evidence="4">
    <location>
        <begin position="1"/>
        <end position="104"/>
    </location>
</feature>
<keyword evidence="2" id="KW-0238">DNA-binding</keyword>
<evidence type="ECO:0000256" key="1">
    <source>
        <dbReference type="ARBA" id="ARBA00023015"/>
    </source>
</evidence>
<dbReference type="Proteomes" id="UP000886050">
    <property type="component" value="Unassembled WGS sequence"/>
</dbReference>
<dbReference type="InterPro" id="IPR051081">
    <property type="entry name" value="HTH_MetalResp_TranReg"/>
</dbReference>
<dbReference type="CDD" id="cd00090">
    <property type="entry name" value="HTH_ARSR"/>
    <property type="match status" value="1"/>
</dbReference>
<protein>
    <submittedName>
        <fullName evidence="5">Metalloregulator ArsR/SmtB family transcription factor</fullName>
    </submittedName>
</protein>
<dbReference type="GO" id="GO:0003700">
    <property type="term" value="F:DNA-binding transcription factor activity"/>
    <property type="evidence" value="ECO:0007669"/>
    <property type="project" value="InterPro"/>
</dbReference>
<dbReference type="InterPro" id="IPR036390">
    <property type="entry name" value="WH_DNA-bd_sf"/>
</dbReference>
<gene>
    <name evidence="5" type="ORF">ENL43_03055</name>
</gene>
<keyword evidence="1" id="KW-0805">Transcription regulation</keyword>
<dbReference type="EMBL" id="DRTX01000156">
    <property type="protein sequence ID" value="HHF53324.1"/>
    <property type="molecule type" value="Genomic_DNA"/>
</dbReference>
<dbReference type="PRINTS" id="PR00778">
    <property type="entry name" value="HTHARSR"/>
</dbReference>
<dbReference type="InterPro" id="IPR036388">
    <property type="entry name" value="WH-like_DNA-bd_sf"/>
</dbReference>
<proteinExistence type="predicted"/>
<dbReference type="SMART" id="SM00418">
    <property type="entry name" value="HTH_ARSR"/>
    <property type="match status" value="1"/>
</dbReference>
<name>A0A7V5LU41_UNCW3</name>
<dbReference type="Pfam" id="PF01022">
    <property type="entry name" value="HTH_5"/>
    <property type="match status" value="1"/>
</dbReference>
<dbReference type="PANTHER" id="PTHR33154:SF18">
    <property type="entry name" value="ARSENICAL RESISTANCE OPERON REPRESSOR"/>
    <property type="match status" value="1"/>
</dbReference>
<organism evidence="5">
    <name type="scientific">candidate division WOR-3 bacterium</name>
    <dbReference type="NCBI Taxonomy" id="2052148"/>
    <lineage>
        <taxon>Bacteria</taxon>
        <taxon>Bacteria division WOR-3</taxon>
    </lineage>
</organism>
<sequence length="140" mass="16723">MNYLDKYIEKIKALSDLTRIRILKLLLEVNNELCVCEITDALGENQYKISKHMRVLKNAKLVRERREGKWVIYSIIPDTGMLEKNLFNIVKLFEGEIFEQDKLRLKARLSLRVKNKCVIGMDDERWKQKIKELKWEVRNA</sequence>
<accession>A0A7V5LU41</accession>
<dbReference type="InterPro" id="IPR011991">
    <property type="entry name" value="ArsR-like_HTH"/>
</dbReference>
<evidence type="ECO:0000256" key="2">
    <source>
        <dbReference type="ARBA" id="ARBA00023125"/>
    </source>
</evidence>
<dbReference type="SUPFAM" id="SSF46785">
    <property type="entry name" value="Winged helix' DNA-binding domain"/>
    <property type="match status" value="1"/>
</dbReference>
<keyword evidence="3" id="KW-0804">Transcription</keyword>
<dbReference type="InterPro" id="IPR001845">
    <property type="entry name" value="HTH_ArsR_DNA-bd_dom"/>
</dbReference>
<comment type="caution">
    <text evidence="5">The sequence shown here is derived from an EMBL/GenBank/DDBJ whole genome shotgun (WGS) entry which is preliminary data.</text>
</comment>
<dbReference type="PROSITE" id="PS50987">
    <property type="entry name" value="HTH_ARSR_2"/>
    <property type="match status" value="1"/>
</dbReference>
<evidence type="ECO:0000259" key="4">
    <source>
        <dbReference type="PROSITE" id="PS50987"/>
    </source>
</evidence>
<dbReference type="PANTHER" id="PTHR33154">
    <property type="entry name" value="TRANSCRIPTIONAL REGULATOR, ARSR FAMILY"/>
    <property type="match status" value="1"/>
</dbReference>
<reference evidence="5" key="1">
    <citation type="journal article" date="2020" name="mSystems">
        <title>Genome- and Community-Level Interaction Insights into Carbon Utilization and Element Cycling Functions of Hydrothermarchaeota in Hydrothermal Sediment.</title>
        <authorList>
            <person name="Zhou Z."/>
            <person name="Liu Y."/>
            <person name="Xu W."/>
            <person name="Pan J."/>
            <person name="Luo Z.H."/>
            <person name="Li M."/>
        </authorList>
    </citation>
    <scope>NUCLEOTIDE SEQUENCE [LARGE SCALE GENOMIC DNA]</scope>
    <source>
        <strain evidence="5">HyVt-96</strain>
    </source>
</reference>
<dbReference type="NCBIfam" id="NF033788">
    <property type="entry name" value="HTH_metalloreg"/>
    <property type="match status" value="1"/>
</dbReference>